<dbReference type="AlphaFoldDB" id="A0A9P6DCW4"/>
<proteinExistence type="predicted"/>
<evidence type="ECO:0000313" key="3">
    <source>
        <dbReference type="Proteomes" id="UP000807025"/>
    </source>
</evidence>
<comment type="caution">
    <text evidence="2">The sequence shown here is derived from an EMBL/GenBank/DDBJ whole genome shotgun (WGS) entry which is preliminary data.</text>
</comment>
<reference evidence="2" key="1">
    <citation type="submission" date="2020-11" db="EMBL/GenBank/DDBJ databases">
        <authorList>
            <consortium name="DOE Joint Genome Institute"/>
            <person name="Ahrendt S."/>
            <person name="Riley R."/>
            <person name="Andreopoulos W."/>
            <person name="Labutti K."/>
            <person name="Pangilinan J."/>
            <person name="Ruiz-Duenas F.J."/>
            <person name="Barrasa J.M."/>
            <person name="Sanchez-Garcia M."/>
            <person name="Camarero S."/>
            <person name="Miyauchi S."/>
            <person name="Serrano A."/>
            <person name="Linde D."/>
            <person name="Babiker R."/>
            <person name="Drula E."/>
            <person name="Ayuso-Fernandez I."/>
            <person name="Pacheco R."/>
            <person name="Padilla G."/>
            <person name="Ferreira P."/>
            <person name="Barriuso J."/>
            <person name="Kellner H."/>
            <person name="Castanera R."/>
            <person name="Alfaro M."/>
            <person name="Ramirez L."/>
            <person name="Pisabarro A.G."/>
            <person name="Kuo A."/>
            <person name="Tritt A."/>
            <person name="Lipzen A."/>
            <person name="He G."/>
            <person name="Yan M."/>
            <person name="Ng V."/>
            <person name="Cullen D."/>
            <person name="Martin F."/>
            <person name="Rosso M.-N."/>
            <person name="Henrissat B."/>
            <person name="Hibbett D."/>
            <person name="Martinez A.T."/>
            <person name="Grigoriev I.V."/>
        </authorList>
    </citation>
    <scope>NUCLEOTIDE SEQUENCE</scope>
    <source>
        <strain evidence="2">ATCC 90797</strain>
    </source>
</reference>
<keyword evidence="3" id="KW-1185">Reference proteome</keyword>
<evidence type="ECO:0000313" key="2">
    <source>
        <dbReference type="EMBL" id="KAF9492174.1"/>
    </source>
</evidence>
<protein>
    <submittedName>
        <fullName evidence="2">Uncharacterized protein</fullName>
    </submittedName>
</protein>
<gene>
    <name evidence="2" type="ORF">BDN71DRAFT_1433391</name>
</gene>
<dbReference type="EMBL" id="MU154605">
    <property type="protein sequence ID" value="KAF9492174.1"/>
    <property type="molecule type" value="Genomic_DNA"/>
</dbReference>
<organism evidence="2 3">
    <name type="scientific">Pleurotus eryngii</name>
    <name type="common">Boletus of the steppes</name>
    <dbReference type="NCBI Taxonomy" id="5323"/>
    <lineage>
        <taxon>Eukaryota</taxon>
        <taxon>Fungi</taxon>
        <taxon>Dikarya</taxon>
        <taxon>Basidiomycota</taxon>
        <taxon>Agaricomycotina</taxon>
        <taxon>Agaricomycetes</taxon>
        <taxon>Agaricomycetidae</taxon>
        <taxon>Agaricales</taxon>
        <taxon>Pleurotineae</taxon>
        <taxon>Pleurotaceae</taxon>
        <taxon>Pleurotus</taxon>
    </lineage>
</organism>
<sequence>MPPTEYNSDDEDRLSYITDPGEGVTMPPPVAEAEPAAIALAAAPVAAPATVPAPTRGPPARGSPMPAAGQYHPLEVSLFRFNKYVVKTYRQHQLWIAGYEGVVNTEGGKLVTASSLCHHCLINVLMPSMN</sequence>
<name>A0A9P6DCW4_PLEER</name>
<accession>A0A9P6DCW4</accession>
<dbReference type="Proteomes" id="UP000807025">
    <property type="component" value="Unassembled WGS sequence"/>
</dbReference>
<feature type="region of interest" description="Disordered" evidence="1">
    <location>
        <begin position="1"/>
        <end position="28"/>
    </location>
</feature>
<evidence type="ECO:0000256" key="1">
    <source>
        <dbReference type="SAM" id="MobiDB-lite"/>
    </source>
</evidence>